<dbReference type="InterPro" id="IPR020846">
    <property type="entry name" value="MFS_dom"/>
</dbReference>
<keyword evidence="2 6" id="KW-0812">Transmembrane</keyword>
<sequence length="479" mass="46247">MQPPVAPKRPADAAPPSTGAARSRSPAPTIAFACAAMLVSYLPFSAANGALGTIAAATGAATWQLQWVSDAFAVALGATVLSGGVLSDLFGRRRITLGGLLLTALGAATGFAAGLLPDAPAVHLLWAGQAIAGIGGGAVMSATLGMIAAAAPGPAARNRAISWWAASVVAGLGGGPFLAAAVTGRAGWHWLFAPVAAAALMVAAFGARRAAESSAPAGRRLDAAGQTTGAAGIAALTVGVISGGATGWAAPLTLGALALAAAAFAAFVLVERRSASPLLRLELFASGGFTTAGLAAMAVLLAIGGCLFMLSLFFTHQHVDDLGIAVRLGCLFAGNAVASLAAGPLATRIGARATLVGGLALAAAGAATLLTVTGSTGLGGFGWRLAITGAGAGLVMATATAVAVQSAPGPLAGMAGAANNAMRQLGAALGPAVLGAILAARLRGGGDYTAALHTCAAVLTAVFILTGIAAAALFTRKTS</sequence>
<keyword evidence="4 6" id="KW-0472">Membrane</keyword>
<dbReference type="OrthoDB" id="9781469at2"/>
<proteinExistence type="predicted"/>
<reference evidence="8 9" key="1">
    <citation type="submission" date="2019-03" db="EMBL/GenBank/DDBJ databases">
        <title>Draft genome sequences of novel Actinobacteria.</title>
        <authorList>
            <person name="Sahin N."/>
            <person name="Ay H."/>
            <person name="Saygin H."/>
        </authorList>
    </citation>
    <scope>NUCLEOTIDE SEQUENCE [LARGE SCALE GENOMIC DNA]</scope>
    <source>
        <strain evidence="8 9">DSM 45941</strain>
    </source>
</reference>
<dbReference type="InterPro" id="IPR011701">
    <property type="entry name" value="MFS"/>
</dbReference>
<gene>
    <name evidence="8" type="ORF">E1293_23030</name>
</gene>
<dbReference type="RefSeq" id="WP_132199531.1">
    <property type="nucleotide sequence ID" value="NZ_SMKY01000109.1"/>
</dbReference>
<evidence type="ECO:0000256" key="6">
    <source>
        <dbReference type="SAM" id="Phobius"/>
    </source>
</evidence>
<dbReference type="PANTHER" id="PTHR42718">
    <property type="entry name" value="MAJOR FACILITATOR SUPERFAMILY MULTIDRUG TRANSPORTER MFSC"/>
    <property type="match status" value="1"/>
</dbReference>
<accession>A0A4R5B450</accession>
<dbReference type="SUPFAM" id="SSF103473">
    <property type="entry name" value="MFS general substrate transporter"/>
    <property type="match status" value="1"/>
</dbReference>
<dbReference type="Proteomes" id="UP000295578">
    <property type="component" value="Unassembled WGS sequence"/>
</dbReference>
<dbReference type="AlphaFoldDB" id="A0A4R5B450"/>
<dbReference type="Gene3D" id="1.20.1720.10">
    <property type="entry name" value="Multidrug resistance protein D"/>
    <property type="match status" value="1"/>
</dbReference>
<dbReference type="GO" id="GO:0005886">
    <property type="term" value="C:plasma membrane"/>
    <property type="evidence" value="ECO:0007669"/>
    <property type="project" value="UniProtKB-SubCell"/>
</dbReference>
<evidence type="ECO:0000259" key="7">
    <source>
        <dbReference type="PROSITE" id="PS50850"/>
    </source>
</evidence>
<dbReference type="PANTHER" id="PTHR42718:SF49">
    <property type="entry name" value="EXPORT PROTEIN"/>
    <property type="match status" value="1"/>
</dbReference>
<evidence type="ECO:0000256" key="3">
    <source>
        <dbReference type="ARBA" id="ARBA00022989"/>
    </source>
</evidence>
<feature type="transmembrane region" description="Helical" evidence="6">
    <location>
        <begin position="353"/>
        <end position="375"/>
    </location>
</feature>
<evidence type="ECO:0000256" key="5">
    <source>
        <dbReference type="SAM" id="MobiDB-lite"/>
    </source>
</evidence>
<feature type="transmembrane region" description="Helical" evidence="6">
    <location>
        <begin position="188"/>
        <end position="211"/>
    </location>
</feature>
<dbReference type="Pfam" id="PF07690">
    <property type="entry name" value="MFS_1"/>
    <property type="match status" value="1"/>
</dbReference>
<dbReference type="GO" id="GO:0022857">
    <property type="term" value="F:transmembrane transporter activity"/>
    <property type="evidence" value="ECO:0007669"/>
    <property type="project" value="InterPro"/>
</dbReference>
<evidence type="ECO:0000256" key="4">
    <source>
        <dbReference type="ARBA" id="ARBA00023136"/>
    </source>
</evidence>
<feature type="transmembrane region" description="Helical" evidence="6">
    <location>
        <begin position="425"/>
        <end position="444"/>
    </location>
</feature>
<dbReference type="PROSITE" id="PS50850">
    <property type="entry name" value="MFS"/>
    <property type="match status" value="1"/>
</dbReference>
<feature type="transmembrane region" description="Helical" evidence="6">
    <location>
        <begin position="326"/>
        <end position="346"/>
    </location>
</feature>
<dbReference type="EMBL" id="SMKY01000109">
    <property type="protein sequence ID" value="TDD79549.1"/>
    <property type="molecule type" value="Genomic_DNA"/>
</dbReference>
<feature type="transmembrane region" description="Helical" evidence="6">
    <location>
        <begin position="161"/>
        <end position="182"/>
    </location>
</feature>
<keyword evidence="3 6" id="KW-1133">Transmembrane helix</keyword>
<evidence type="ECO:0000256" key="2">
    <source>
        <dbReference type="ARBA" id="ARBA00022692"/>
    </source>
</evidence>
<feature type="region of interest" description="Disordered" evidence="5">
    <location>
        <begin position="1"/>
        <end position="24"/>
    </location>
</feature>
<evidence type="ECO:0000313" key="8">
    <source>
        <dbReference type="EMBL" id="TDD79549.1"/>
    </source>
</evidence>
<dbReference type="Gene3D" id="1.20.1250.20">
    <property type="entry name" value="MFS general substrate transporter like domains"/>
    <property type="match status" value="1"/>
</dbReference>
<feature type="transmembrane region" description="Helical" evidence="6">
    <location>
        <begin position="30"/>
        <end position="51"/>
    </location>
</feature>
<feature type="domain" description="Major facilitator superfamily (MFS) profile" evidence="7">
    <location>
        <begin position="29"/>
        <end position="479"/>
    </location>
</feature>
<keyword evidence="9" id="KW-1185">Reference proteome</keyword>
<feature type="transmembrane region" description="Helical" evidence="6">
    <location>
        <begin position="450"/>
        <end position="474"/>
    </location>
</feature>
<feature type="transmembrane region" description="Helical" evidence="6">
    <location>
        <begin position="381"/>
        <end position="404"/>
    </location>
</feature>
<evidence type="ECO:0000313" key="9">
    <source>
        <dbReference type="Proteomes" id="UP000295578"/>
    </source>
</evidence>
<comment type="caution">
    <text evidence="8">The sequence shown here is derived from an EMBL/GenBank/DDBJ whole genome shotgun (WGS) entry which is preliminary data.</text>
</comment>
<feature type="transmembrane region" description="Helical" evidence="6">
    <location>
        <begin position="248"/>
        <end position="270"/>
    </location>
</feature>
<feature type="transmembrane region" description="Helical" evidence="6">
    <location>
        <begin position="291"/>
        <end position="314"/>
    </location>
</feature>
<organism evidence="8 9">
    <name type="scientific">Actinomadura darangshiensis</name>
    <dbReference type="NCBI Taxonomy" id="705336"/>
    <lineage>
        <taxon>Bacteria</taxon>
        <taxon>Bacillati</taxon>
        <taxon>Actinomycetota</taxon>
        <taxon>Actinomycetes</taxon>
        <taxon>Streptosporangiales</taxon>
        <taxon>Thermomonosporaceae</taxon>
        <taxon>Actinomadura</taxon>
    </lineage>
</organism>
<feature type="transmembrane region" description="Helical" evidence="6">
    <location>
        <begin position="123"/>
        <end position="149"/>
    </location>
</feature>
<dbReference type="InterPro" id="IPR036259">
    <property type="entry name" value="MFS_trans_sf"/>
</dbReference>
<comment type="subcellular location">
    <subcellularLocation>
        <location evidence="1">Cell membrane</location>
        <topology evidence="1">Multi-pass membrane protein</topology>
    </subcellularLocation>
</comment>
<name>A0A4R5B450_9ACTN</name>
<dbReference type="PROSITE" id="PS00216">
    <property type="entry name" value="SUGAR_TRANSPORT_1"/>
    <property type="match status" value="1"/>
</dbReference>
<feature type="transmembrane region" description="Helical" evidence="6">
    <location>
        <begin position="223"/>
        <end position="242"/>
    </location>
</feature>
<feature type="transmembrane region" description="Helical" evidence="6">
    <location>
        <begin position="97"/>
        <end position="117"/>
    </location>
</feature>
<dbReference type="InterPro" id="IPR005829">
    <property type="entry name" value="Sugar_transporter_CS"/>
</dbReference>
<feature type="transmembrane region" description="Helical" evidence="6">
    <location>
        <begin position="71"/>
        <end position="90"/>
    </location>
</feature>
<evidence type="ECO:0000256" key="1">
    <source>
        <dbReference type="ARBA" id="ARBA00004651"/>
    </source>
</evidence>
<protein>
    <submittedName>
        <fullName evidence="8">MFS transporter</fullName>
    </submittedName>
</protein>